<evidence type="ECO:0000313" key="1">
    <source>
        <dbReference type="EMBL" id="VEB00576.1"/>
    </source>
</evidence>
<dbReference type="AlphaFoldDB" id="A0A447RLB0"/>
<proteinExistence type="predicted"/>
<accession>A0A447RLB0</accession>
<name>A0A447RLB0_KLEPN</name>
<gene>
    <name evidence="1" type="ORF">NCTC13635_01407</name>
</gene>
<organism evidence="1 2">
    <name type="scientific">Klebsiella pneumoniae</name>
    <dbReference type="NCBI Taxonomy" id="573"/>
    <lineage>
        <taxon>Bacteria</taxon>
        <taxon>Pseudomonadati</taxon>
        <taxon>Pseudomonadota</taxon>
        <taxon>Gammaproteobacteria</taxon>
        <taxon>Enterobacterales</taxon>
        <taxon>Enterobacteriaceae</taxon>
        <taxon>Klebsiella/Raoultella group</taxon>
        <taxon>Klebsiella</taxon>
        <taxon>Klebsiella pneumoniae complex</taxon>
    </lineage>
</organism>
<protein>
    <submittedName>
        <fullName evidence="1">Uncharacterized protein</fullName>
    </submittedName>
</protein>
<sequence>MGKDLALLRQRHPAAGGDKLVGRQRHIISVAPEHHQIMRVVGVAGGDGAAQLTPAFKQGDLRRRLMAAVAVLDPDQTEAGGQLDFPVTNLHFHFAPLGEARAADMAQAGDAVTNALDAQNKVIGAEGGRSAKYRAAA</sequence>
<reference evidence="1 2" key="1">
    <citation type="submission" date="2018-12" db="EMBL/GenBank/DDBJ databases">
        <authorList>
            <consortium name="Pathogen Informatics"/>
        </authorList>
    </citation>
    <scope>NUCLEOTIDE SEQUENCE [LARGE SCALE GENOMIC DNA]</scope>
    <source>
        <strain evidence="1 2">NCTC13635</strain>
    </source>
</reference>
<evidence type="ECO:0000313" key="2">
    <source>
        <dbReference type="Proteomes" id="UP000282433"/>
    </source>
</evidence>
<dbReference type="EMBL" id="LR134162">
    <property type="protein sequence ID" value="VEB00576.1"/>
    <property type="molecule type" value="Genomic_DNA"/>
</dbReference>
<dbReference type="Proteomes" id="UP000282433">
    <property type="component" value="Chromosome"/>
</dbReference>